<dbReference type="EMBL" id="LOJF01000009">
    <property type="protein sequence ID" value="KUH58360.1"/>
    <property type="molecule type" value="Genomic_DNA"/>
</dbReference>
<dbReference type="Pfam" id="PF01966">
    <property type="entry name" value="HD"/>
    <property type="match status" value="1"/>
</dbReference>
<dbReference type="STRING" id="1299998.AUL39_04955"/>
<dbReference type="Proteomes" id="UP000054078">
    <property type="component" value="Unassembled WGS sequence"/>
</dbReference>
<gene>
    <name evidence="2" type="ORF">AUL39_04955</name>
</gene>
<name>A0A100YVD7_TRASO</name>
<keyword evidence="3" id="KW-1185">Reference proteome</keyword>
<feature type="domain" description="HD" evidence="1">
    <location>
        <begin position="25"/>
        <end position="118"/>
    </location>
</feature>
<organism evidence="2 3">
    <name type="scientific">Tractidigestivibacter scatoligenes</name>
    <name type="common">Olsenella scatoligenes</name>
    <dbReference type="NCBI Taxonomy" id="1299998"/>
    <lineage>
        <taxon>Bacteria</taxon>
        <taxon>Bacillati</taxon>
        <taxon>Actinomycetota</taxon>
        <taxon>Coriobacteriia</taxon>
        <taxon>Coriobacteriales</taxon>
        <taxon>Atopobiaceae</taxon>
        <taxon>Tractidigestivibacter</taxon>
    </lineage>
</organism>
<sequence>MSLNPQDHTALELAMFDYDKGDPKRIQHFVKVRALARTIGLAEGLDEETFHTLEAAVIVHDSGIHESERIYHDTSGKHQEELGPGVARPLLEAAGYDPAEIDRVCWLVAHHHSYANIHDMDLQVLVEADFLVNIYEDAMDRPEARRRMAESAAAKVFKTKTGLAMLRDQFLS</sequence>
<reference evidence="2 3" key="1">
    <citation type="submission" date="2015-12" db="EMBL/GenBank/DDBJ databases">
        <title>Draft Genome Sequence of Olsenella scatoligenes SK9K4T; a Producer of 3-Methylindole- (skatole) and 4-Methylphenol- (p-cresol) Isolated from Pig Feces.</title>
        <authorList>
            <person name="Li X."/>
            <person name="Borg B."/>
            <person name="Canibe N."/>
        </authorList>
    </citation>
    <scope>NUCLEOTIDE SEQUENCE [LARGE SCALE GENOMIC DNA]</scope>
    <source>
        <strain evidence="2 3">SK9K4</strain>
    </source>
</reference>
<dbReference type="RefSeq" id="WP_059054328.1">
    <property type="nucleotide sequence ID" value="NZ_LOJF01000009.1"/>
</dbReference>
<dbReference type="InterPro" id="IPR006674">
    <property type="entry name" value="HD_domain"/>
</dbReference>
<accession>A0A100YVD7</accession>
<evidence type="ECO:0000313" key="2">
    <source>
        <dbReference type="EMBL" id="KUH58360.1"/>
    </source>
</evidence>
<protein>
    <recommendedName>
        <fullName evidence="1">HD domain-containing protein</fullName>
    </recommendedName>
</protein>
<comment type="caution">
    <text evidence="2">The sequence shown here is derived from an EMBL/GenBank/DDBJ whole genome shotgun (WGS) entry which is preliminary data.</text>
</comment>
<dbReference type="AlphaFoldDB" id="A0A100YVD7"/>
<dbReference type="OrthoDB" id="155250at2"/>
<dbReference type="Gene3D" id="1.10.3210.10">
    <property type="entry name" value="Hypothetical protein af1432"/>
    <property type="match status" value="1"/>
</dbReference>
<evidence type="ECO:0000259" key="1">
    <source>
        <dbReference type="Pfam" id="PF01966"/>
    </source>
</evidence>
<dbReference type="SUPFAM" id="SSF109604">
    <property type="entry name" value="HD-domain/PDEase-like"/>
    <property type="match status" value="1"/>
</dbReference>
<evidence type="ECO:0000313" key="3">
    <source>
        <dbReference type="Proteomes" id="UP000054078"/>
    </source>
</evidence>
<proteinExistence type="predicted"/>